<name>A0A127Q625_9BURK</name>
<protein>
    <submittedName>
        <fullName evidence="1">Uncharacterized protein</fullName>
    </submittedName>
</protein>
<reference evidence="1 2" key="1">
    <citation type="submission" date="2015-11" db="EMBL/GenBank/DDBJ databases">
        <title>Exploring the genomic traits of fungus-feeding bacterial genus Collimonas.</title>
        <authorList>
            <person name="Song C."/>
            <person name="Schmidt R."/>
            <person name="de Jager V."/>
            <person name="Krzyzanowska D."/>
            <person name="Jongedijk E."/>
            <person name="Cankar K."/>
            <person name="Beekwilder J."/>
            <person name="van Veen A."/>
            <person name="de Boer W."/>
            <person name="van Veen J.A."/>
            <person name="Garbeva P."/>
        </authorList>
    </citation>
    <scope>NUCLEOTIDE SEQUENCE [LARGE SCALE GENOMIC DNA]</scope>
    <source>
        <strain evidence="1 2">Ter91</strain>
    </source>
</reference>
<dbReference type="AlphaFoldDB" id="A0A127Q625"/>
<dbReference type="Proteomes" id="UP000074561">
    <property type="component" value="Chromosome"/>
</dbReference>
<accession>A0A127Q625</accession>
<evidence type="ECO:0000313" key="2">
    <source>
        <dbReference type="Proteomes" id="UP000074561"/>
    </source>
</evidence>
<proteinExistence type="predicted"/>
<gene>
    <name evidence="1" type="ORF">CPter91_3101</name>
</gene>
<organism evidence="1 2">
    <name type="scientific">Collimonas pratensis</name>
    <dbReference type="NCBI Taxonomy" id="279113"/>
    <lineage>
        <taxon>Bacteria</taxon>
        <taxon>Pseudomonadati</taxon>
        <taxon>Pseudomonadota</taxon>
        <taxon>Betaproteobacteria</taxon>
        <taxon>Burkholderiales</taxon>
        <taxon>Oxalobacteraceae</taxon>
        <taxon>Collimonas</taxon>
    </lineage>
</organism>
<dbReference type="STRING" id="279113.CPter91_3101"/>
<evidence type="ECO:0000313" key="1">
    <source>
        <dbReference type="EMBL" id="AMP05436.1"/>
    </source>
</evidence>
<sequence>MWFFIHNGHLINGVKLTAPGRPHLAGRIFSRHASLQILAIVYYRSGLRGAAIRLTWHENTPFLKRHYV</sequence>
<dbReference type="PATRIC" id="fig|279113.9.peg.3066"/>
<dbReference type="KEGG" id="cpra:CPter91_3101"/>
<dbReference type="EMBL" id="CP013234">
    <property type="protein sequence ID" value="AMP05436.1"/>
    <property type="molecule type" value="Genomic_DNA"/>
</dbReference>